<accession>A0A932M010</accession>
<proteinExistence type="predicted"/>
<dbReference type="GO" id="GO:0015074">
    <property type="term" value="P:DNA integration"/>
    <property type="evidence" value="ECO:0007669"/>
    <property type="project" value="InterPro"/>
</dbReference>
<evidence type="ECO:0000313" key="3">
    <source>
        <dbReference type="EMBL" id="MBI3014304.1"/>
    </source>
</evidence>
<keyword evidence="1" id="KW-0238">DNA-binding</keyword>
<dbReference type="GO" id="GO:0003677">
    <property type="term" value="F:DNA binding"/>
    <property type="evidence" value="ECO:0007669"/>
    <property type="project" value="UniProtKB-KW"/>
</dbReference>
<dbReference type="Gene3D" id="1.10.150.130">
    <property type="match status" value="1"/>
</dbReference>
<evidence type="ECO:0000313" key="4">
    <source>
        <dbReference type="Proteomes" id="UP000741360"/>
    </source>
</evidence>
<dbReference type="AlphaFoldDB" id="A0A932M010"/>
<evidence type="ECO:0000259" key="2">
    <source>
        <dbReference type="Pfam" id="PF13495"/>
    </source>
</evidence>
<dbReference type="InterPro" id="IPR004107">
    <property type="entry name" value="Integrase_SAM-like_N"/>
</dbReference>
<dbReference type="Pfam" id="PF13495">
    <property type="entry name" value="Phage_int_SAM_4"/>
    <property type="match status" value="1"/>
</dbReference>
<sequence>MLEALEVPALAHGFLRGVLAASRKGPLFRPNPPQGIVRAASPPKGQKPKLLVRVRQAIRTRHLSPHTEQAYVAWIKRYILFHRKRHPAPFLLYREVLERQVDLIQGVVRAKRARRLPVVLTKEEVKRLLGF</sequence>
<gene>
    <name evidence="3" type="ORF">HYY65_04375</name>
</gene>
<protein>
    <submittedName>
        <fullName evidence="3">Phage integrase N-terminal SAM-like domain-containing protein</fullName>
    </submittedName>
</protein>
<dbReference type="EMBL" id="JACPSX010000081">
    <property type="protein sequence ID" value="MBI3014304.1"/>
    <property type="molecule type" value="Genomic_DNA"/>
</dbReference>
<feature type="non-terminal residue" evidence="3">
    <location>
        <position position="131"/>
    </location>
</feature>
<comment type="caution">
    <text evidence="3">The sequence shown here is derived from an EMBL/GenBank/DDBJ whole genome shotgun (WGS) entry which is preliminary data.</text>
</comment>
<evidence type="ECO:0000256" key="1">
    <source>
        <dbReference type="ARBA" id="ARBA00023125"/>
    </source>
</evidence>
<reference evidence="3" key="1">
    <citation type="submission" date="2020-07" db="EMBL/GenBank/DDBJ databases">
        <title>Huge and variable diversity of episymbiotic CPR bacteria and DPANN archaea in groundwater ecosystems.</title>
        <authorList>
            <person name="He C.Y."/>
            <person name="Keren R."/>
            <person name="Whittaker M."/>
            <person name="Farag I.F."/>
            <person name="Doudna J."/>
            <person name="Cate J.H.D."/>
            <person name="Banfield J.F."/>
        </authorList>
    </citation>
    <scope>NUCLEOTIDE SEQUENCE</scope>
    <source>
        <strain evidence="3">NC_groundwater_717_Ag_S-0.2um_59_8</strain>
    </source>
</reference>
<name>A0A932M010_UNCTE</name>
<feature type="domain" description="Integrase SAM-like N-terminal" evidence="2">
    <location>
        <begin position="50"/>
        <end position="88"/>
    </location>
</feature>
<dbReference type="InterPro" id="IPR010998">
    <property type="entry name" value="Integrase_recombinase_N"/>
</dbReference>
<dbReference type="Proteomes" id="UP000741360">
    <property type="component" value="Unassembled WGS sequence"/>
</dbReference>
<organism evidence="3 4">
    <name type="scientific">Tectimicrobiota bacterium</name>
    <dbReference type="NCBI Taxonomy" id="2528274"/>
    <lineage>
        <taxon>Bacteria</taxon>
        <taxon>Pseudomonadati</taxon>
        <taxon>Nitrospinota/Tectimicrobiota group</taxon>
        <taxon>Candidatus Tectimicrobiota</taxon>
    </lineage>
</organism>